<evidence type="ECO:0000256" key="5">
    <source>
        <dbReference type="ARBA" id="ARBA00022989"/>
    </source>
</evidence>
<dbReference type="SMART" id="SM00014">
    <property type="entry name" value="acidPPc"/>
    <property type="match status" value="1"/>
</dbReference>
<feature type="domain" description="Phosphatidic acid phosphatase type 2/haloperoxidase" evidence="8">
    <location>
        <begin position="69"/>
        <end position="190"/>
    </location>
</feature>
<dbReference type="GO" id="GO:0016787">
    <property type="term" value="F:hydrolase activity"/>
    <property type="evidence" value="ECO:0007669"/>
    <property type="project" value="UniProtKB-KW"/>
</dbReference>
<feature type="transmembrane region" description="Helical" evidence="7">
    <location>
        <begin position="65"/>
        <end position="86"/>
    </location>
</feature>
<keyword evidence="4" id="KW-0378">Hydrolase</keyword>
<organism evidence="9">
    <name type="scientific">uncultured delta proteobacterium</name>
    <dbReference type="NCBI Taxonomy" id="34034"/>
    <lineage>
        <taxon>Bacteria</taxon>
        <taxon>Deltaproteobacteria</taxon>
        <taxon>environmental samples</taxon>
    </lineage>
</organism>
<evidence type="ECO:0000256" key="4">
    <source>
        <dbReference type="ARBA" id="ARBA00022801"/>
    </source>
</evidence>
<reference evidence="9" key="1">
    <citation type="submission" date="2016-04" db="EMBL/GenBank/DDBJ databases">
        <authorList>
            <person name="Evans L.H."/>
            <person name="Alamgir A."/>
            <person name="Owens N."/>
            <person name="Weber N.D."/>
            <person name="Virtaneva K."/>
            <person name="Barbian K."/>
            <person name="Babar A."/>
            <person name="Rosenke K."/>
        </authorList>
    </citation>
    <scope>NUCLEOTIDE SEQUENCE</scope>
    <source>
        <strain evidence="9">86</strain>
    </source>
</reference>
<evidence type="ECO:0000256" key="1">
    <source>
        <dbReference type="ARBA" id="ARBA00004651"/>
    </source>
</evidence>
<accession>A0A212JW48</accession>
<feature type="transmembrane region" description="Helical" evidence="7">
    <location>
        <begin position="35"/>
        <end position="53"/>
    </location>
</feature>
<evidence type="ECO:0000256" key="7">
    <source>
        <dbReference type="SAM" id="Phobius"/>
    </source>
</evidence>
<sequence>MIQAIPEWDKDIFYAINGFRNDLFDVIMPVFSLTWLLWTLGIAAFVLWMLFALRRGVKWNSVRPVLVGSALILATAGVTDLVTVAVKDHIGRLRPYQSLPFAHYQTKEGWKQNPEMFKPWKHRADSFYSGHAAHSMAVAVTAATLCPPLSPVIYAMPLIVGYSRVYLGKHYPSDVLAGWLAGALVALLARRLTRKLRANAEPEAKPLQPPPRSSSLFSAWRAKLTAGSTRQCSPSRTSQGS</sequence>
<dbReference type="PANTHER" id="PTHR14969">
    <property type="entry name" value="SPHINGOSINE-1-PHOSPHATE PHOSPHOHYDROLASE"/>
    <property type="match status" value="1"/>
</dbReference>
<dbReference type="InterPro" id="IPR000326">
    <property type="entry name" value="PAP2/HPO"/>
</dbReference>
<dbReference type="PANTHER" id="PTHR14969:SF62">
    <property type="entry name" value="DECAPRENYLPHOSPHORYL-5-PHOSPHORIBOSE PHOSPHATASE RV3807C-RELATED"/>
    <property type="match status" value="1"/>
</dbReference>
<dbReference type="SUPFAM" id="SSF48317">
    <property type="entry name" value="Acid phosphatase/Vanadium-dependent haloperoxidase"/>
    <property type="match status" value="1"/>
</dbReference>
<comment type="subcellular location">
    <subcellularLocation>
        <location evidence="1">Cell membrane</location>
        <topology evidence="1">Multi-pass membrane protein</topology>
    </subcellularLocation>
</comment>
<evidence type="ECO:0000313" key="9">
    <source>
        <dbReference type="EMBL" id="SBW03690.1"/>
    </source>
</evidence>
<dbReference type="InterPro" id="IPR036938">
    <property type="entry name" value="PAP2/HPO_sf"/>
</dbReference>
<name>A0A212JW48_9DELT</name>
<dbReference type="AlphaFoldDB" id="A0A212JW48"/>
<dbReference type="GO" id="GO:0005886">
    <property type="term" value="C:plasma membrane"/>
    <property type="evidence" value="ECO:0007669"/>
    <property type="project" value="UniProtKB-SubCell"/>
</dbReference>
<proteinExistence type="predicted"/>
<evidence type="ECO:0000256" key="2">
    <source>
        <dbReference type="ARBA" id="ARBA00022475"/>
    </source>
</evidence>
<evidence type="ECO:0000259" key="8">
    <source>
        <dbReference type="SMART" id="SM00014"/>
    </source>
</evidence>
<dbReference type="EMBL" id="FLUQ01000002">
    <property type="protein sequence ID" value="SBW03690.1"/>
    <property type="molecule type" value="Genomic_DNA"/>
</dbReference>
<protein>
    <submittedName>
        <fullName evidence="9">Phosphoesterase PA-phosphatase related protein (Modular protein)</fullName>
    </submittedName>
</protein>
<evidence type="ECO:0000256" key="6">
    <source>
        <dbReference type="ARBA" id="ARBA00023136"/>
    </source>
</evidence>
<gene>
    <name evidence="9" type="ORF">KL86DPRO_20186</name>
</gene>
<keyword evidence="2" id="KW-1003">Cell membrane</keyword>
<dbReference type="Pfam" id="PF01569">
    <property type="entry name" value="PAP2"/>
    <property type="match status" value="1"/>
</dbReference>
<dbReference type="Gene3D" id="1.20.144.10">
    <property type="entry name" value="Phosphatidic acid phosphatase type 2/haloperoxidase"/>
    <property type="match status" value="1"/>
</dbReference>
<feature type="transmembrane region" description="Helical" evidence="7">
    <location>
        <begin position="171"/>
        <end position="189"/>
    </location>
</feature>
<keyword evidence="3 7" id="KW-0812">Transmembrane</keyword>
<evidence type="ECO:0000256" key="3">
    <source>
        <dbReference type="ARBA" id="ARBA00022692"/>
    </source>
</evidence>
<keyword evidence="6 7" id="KW-0472">Membrane</keyword>
<keyword evidence="5 7" id="KW-1133">Transmembrane helix</keyword>